<dbReference type="SUPFAM" id="SSF53213">
    <property type="entry name" value="LigB-like"/>
    <property type="match status" value="1"/>
</dbReference>
<reference evidence="8" key="1">
    <citation type="submission" date="2023-02" db="EMBL/GenBank/DDBJ databases">
        <title>Identification and recombinant expression of a fungal hydrolase from Papiliotrema laurentii that hydrolyzes apple cutin and clears colloidal polyester polyurethane.</title>
        <authorList>
            <consortium name="DOE Joint Genome Institute"/>
            <person name="Roman V.A."/>
            <person name="Bojanowski C."/>
            <person name="Crable B.R."/>
            <person name="Wagner D.N."/>
            <person name="Hung C.S."/>
            <person name="Nadeau L.J."/>
            <person name="Schratz L."/>
            <person name="Haridas S."/>
            <person name="Pangilinan J."/>
            <person name="Lipzen A."/>
            <person name="Na H."/>
            <person name="Yan M."/>
            <person name="Ng V."/>
            <person name="Grigoriev I.V."/>
            <person name="Spatafora J.W."/>
            <person name="Barlow D."/>
            <person name="Biffinger J."/>
            <person name="Kelley-Loughnane N."/>
            <person name="Varaljay V.A."/>
            <person name="Crookes-Goodson W.J."/>
        </authorList>
    </citation>
    <scope>NUCLEOTIDE SEQUENCE</scope>
    <source>
        <strain evidence="8">5307AH</strain>
    </source>
</reference>
<evidence type="ECO:0000313" key="9">
    <source>
        <dbReference type="Proteomes" id="UP001182556"/>
    </source>
</evidence>
<dbReference type="EMBL" id="JAODAN010000009">
    <property type="protein sequence ID" value="KAK1922127.1"/>
    <property type="molecule type" value="Genomic_DNA"/>
</dbReference>
<keyword evidence="5" id="KW-0560">Oxidoreductase</keyword>
<keyword evidence="3" id="KW-0479">Metal-binding</keyword>
<dbReference type="Proteomes" id="UP001182556">
    <property type="component" value="Unassembled WGS sequence"/>
</dbReference>
<dbReference type="InterPro" id="IPR004183">
    <property type="entry name" value="Xdiol_dOase_suB"/>
</dbReference>
<evidence type="ECO:0000259" key="7">
    <source>
        <dbReference type="Pfam" id="PF02900"/>
    </source>
</evidence>
<feature type="signal peptide" evidence="6">
    <location>
        <begin position="1"/>
        <end position="20"/>
    </location>
</feature>
<dbReference type="GO" id="GO:0008270">
    <property type="term" value="F:zinc ion binding"/>
    <property type="evidence" value="ECO:0007669"/>
    <property type="project" value="InterPro"/>
</dbReference>
<dbReference type="InterPro" id="IPR014436">
    <property type="entry name" value="Extradiol_dOase_DODA"/>
</dbReference>
<evidence type="ECO:0000256" key="3">
    <source>
        <dbReference type="ARBA" id="ARBA00022723"/>
    </source>
</evidence>
<proteinExistence type="inferred from homology"/>
<dbReference type="AlphaFoldDB" id="A0AAD9CU15"/>
<feature type="domain" description="Extradiol ring-cleavage dioxygenase class III enzyme subunit B" evidence="7">
    <location>
        <begin position="44"/>
        <end position="280"/>
    </location>
</feature>
<sequence length="301" mass="32717">MALAGTLLSAFIALTAVLLALRVFSSSRPIMTVPATARRGDVFFVSHGGPPHMYRFGSQAHSAWKAAGKILTETKPKGIVAVSAHWENPHTTPGVIVNTNTSNPLIYDFYGFPEHFYSETFGSAGDKQLGQDVKEALRTAGVQVGEEDRGLDHGIWVPFKVAFDGKTDIPIVQVSLPGDSKVDSAVRLGRALGTLRDKGYAVVTSGQIVHNLRDWRMGVPMPYLESFMAATKQALSSEDPVSAVQTLAKNPQYRSAHPTDEHFLPIPVAVGATDKSDKAQELLSSTEDKLGWGFWRWTQEA</sequence>
<comment type="caution">
    <text evidence="8">The sequence shown here is derived from an EMBL/GenBank/DDBJ whole genome shotgun (WGS) entry which is preliminary data.</text>
</comment>
<evidence type="ECO:0000256" key="4">
    <source>
        <dbReference type="ARBA" id="ARBA00022833"/>
    </source>
</evidence>
<protein>
    <submittedName>
        <fullName evidence="8">Extradiol ring-cleavage dioxygenase, class III enzyme, subunit B</fullName>
    </submittedName>
</protein>
<organism evidence="8 9">
    <name type="scientific">Papiliotrema laurentii</name>
    <name type="common">Cryptococcus laurentii</name>
    <dbReference type="NCBI Taxonomy" id="5418"/>
    <lineage>
        <taxon>Eukaryota</taxon>
        <taxon>Fungi</taxon>
        <taxon>Dikarya</taxon>
        <taxon>Basidiomycota</taxon>
        <taxon>Agaricomycotina</taxon>
        <taxon>Tremellomycetes</taxon>
        <taxon>Tremellales</taxon>
        <taxon>Rhynchogastremaceae</taxon>
        <taxon>Papiliotrema</taxon>
    </lineage>
</organism>
<gene>
    <name evidence="8" type="ORF">DB88DRAFT_497270</name>
</gene>
<comment type="cofactor">
    <cofactor evidence="1">
        <name>Zn(2+)</name>
        <dbReference type="ChEBI" id="CHEBI:29105"/>
    </cofactor>
</comment>
<keyword evidence="9" id="KW-1185">Reference proteome</keyword>
<evidence type="ECO:0000256" key="1">
    <source>
        <dbReference type="ARBA" id="ARBA00001947"/>
    </source>
</evidence>
<evidence type="ECO:0000256" key="2">
    <source>
        <dbReference type="ARBA" id="ARBA00007581"/>
    </source>
</evidence>
<dbReference type="GO" id="GO:0008198">
    <property type="term" value="F:ferrous iron binding"/>
    <property type="evidence" value="ECO:0007669"/>
    <property type="project" value="InterPro"/>
</dbReference>
<name>A0AAD9CU15_PAPLA</name>
<keyword evidence="6" id="KW-0732">Signal</keyword>
<dbReference type="Gene3D" id="3.40.830.10">
    <property type="entry name" value="LigB-like"/>
    <property type="match status" value="1"/>
</dbReference>
<dbReference type="PANTHER" id="PTHR30096:SF0">
    <property type="entry name" value="4,5-DOPA DIOXYGENASE EXTRADIOL-LIKE PROTEIN"/>
    <property type="match status" value="1"/>
</dbReference>
<keyword evidence="4" id="KW-0862">Zinc</keyword>
<comment type="similarity">
    <text evidence="2">Belongs to the DODA-type extradiol aromatic ring-opening dioxygenase family.</text>
</comment>
<dbReference type="PANTHER" id="PTHR30096">
    <property type="entry name" value="4,5-DOPA DIOXYGENASE EXTRADIOL-LIKE PROTEIN"/>
    <property type="match status" value="1"/>
</dbReference>
<feature type="chain" id="PRO_5042261425" evidence="6">
    <location>
        <begin position="21"/>
        <end position="301"/>
    </location>
</feature>
<evidence type="ECO:0000313" key="8">
    <source>
        <dbReference type="EMBL" id="KAK1922127.1"/>
    </source>
</evidence>
<dbReference type="CDD" id="cd07363">
    <property type="entry name" value="45_DOPA_Dioxygenase"/>
    <property type="match status" value="1"/>
</dbReference>
<evidence type="ECO:0000256" key="5">
    <source>
        <dbReference type="ARBA" id="ARBA00023002"/>
    </source>
</evidence>
<dbReference type="Pfam" id="PF02900">
    <property type="entry name" value="LigB"/>
    <property type="match status" value="1"/>
</dbReference>
<evidence type="ECO:0000256" key="6">
    <source>
        <dbReference type="SAM" id="SignalP"/>
    </source>
</evidence>
<keyword evidence="8" id="KW-0223">Dioxygenase</keyword>
<accession>A0AAD9CU15</accession>
<dbReference type="GO" id="GO:0016702">
    <property type="term" value="F:oxidoreductase activity, acting on single donors with incorporation of molecular oxygen, incorporation of two atoms of oxygen"/>
    <property type="evidence" value="ECO:0007669"/>
    <property type="project" value="UniProtKB-ARBA"/>
</dbReference>
<dbReference type="PIRSF" id="PIRSF006157">
    <property type="entry name" value="Doxgns_DODA"/>
    <property type="match status" value="1"/>
</dbReference>